<reference evidence="3" key="1">
    <citation type="submission" date="2016-09" db="EMBL/GenBank/DDBJ databases">
        <authorList>
            <person name="Koehorst J."/>
        </authorList>
    </citation>
    <scope>NUCLEOTIDE SEQUENCE [LARGE SCALE GENOMIC DNA]</scope>
</reference>
<dbReference type="STRING" id="1679444.PYTT_1074"/>
<dbReference type="KEGG" id="agl:PYTT_1074"/>
<dbReference type="RefSeq" id="WP_156850329.1">
    <property type="nucleotide sequence ID" value="NZ_JACVVN010000007.1"/>
</dbReference>
<evidence type="ECO:0000256" key="1">
    <source>
        <dbReference type="SAM" id="SignalP"/>
    </source>
</evidence>
<dbReference type="OrthoDB" id="198712at2"/>
<feature type="chain" id="PRO_5009604491" description="Prokaryotic membrane lipoprotein lipid attachment site profile" evidence="1">
    <location>
        <begin position="25"/>
        <end position="56"/>
    </location>
</feature>
<organism evidence="2 3">
    <name type="scientific">Akkermansia glycaniphila</name>
    <dbReference type="NCBI Taxonomy" id="1679444"/>
    <lineage>
        <taxon>Bacteria</taxon>
        <taxon>Pseudomonadati</taxon>
        <taxon>Verrucomicrobiota</taxon>
        <taxon>Verrucomicrobiia</taxon>
        <taxon>Verrucomicrobiales</taxon>
        <taxon>Akkermansiaceae</taxon>
        <taxon>Akkermansia</taxon>
    </lineage>
</organism>
<evidence type="ECO:0000313" key="2">
    <source>
        <dbReference type="EMBL" id="SEH83187.1"/>
    </source>
</evidence>
<evidence type="ECO:0008006" key="4">
    <source>
        <dbReference type="Google" id="ProtNLM"/>
    </source>
</evidence>
<accession>A0A1H6L4J2</accession>
<gene>
    <name evidence="2" type="ORF">PYTT_1074</name>
</gene>
<sequence length="56" mass="5903">MKTIALTMFALAAASVISSCCCQSQPMPPLKPMPHFTDIGDNPGDAPVILETKGKK</sequence>
<proteinExistence type="predicted"/>
<dbReference type="AlphaFoldDB" id="A0A1H6L4J2"/>
<feature type="signal peptide" evidence="1">
    <location>
        <begin position="1"/>
        <end position="24"/>
    </location>
</feature>
<keyword evidence="1" id="KW-0732">Signal</keyword>
<evidence type="ECO:0000313" key="3">
    <source>
        <dbReference type="Proteomes" id="UP000176204"/>
    </source>
</evidence>
<dbReference type="Proteomes" id="UP000176204">
    <property type="component" value="Chromosome I"/>
</dbReference>
<dbReference type="EMBL" id="LT629973">
    <property type="protein sequence ID" value="SEH83187.1"/>
    <property type="molecule type" value="Genomic_DNA"/>
</dbReference>
<protein>
    <recommendedName>
        <fullName evidence="4">Prokaryotic membrane lipoprotein lipid attachment site profile</fullName>
    </recommendedName>
</protein>
<keyword evidence="3" id="KW-1185">Reference proteome</keyword>
<dbReference type="PROSITE" id="PS51257">
    <property type="entry name" value="PROKAR_LIPOPROTEIN"/>
    <property type="match status" value="1"/>
</dbReference>
<name>A0A1H6L4J2_9BACT</name>